<dbReference type="Pfam" id="PF12796">
    <property type="entry name" value="Ank_2"/>
    <property type="match status" value="2"/>
</dbReference>
<feature type="compositionally biased region" description="Acidic residues" evidence="2">
    <location>
        <begin position="587"/>
        <end position="596"/>
    </location>
</feature>
<dbReference type="InterPro" id="IPR036770">
    <property type="entry name" value="Ankyrin_rpt-contain_sf"/>
</dbReference>
<dbReference type="Proteomes" id="UP000030663">
    <property type="component" value="Unassembled WGS sequence"/>
</dbReference>
<organism evidence="3 4">
    <name type="scientific">Fusarium oxysporum f. sp. raphani 54005</name>
    <dbReference type="NCBI Taxonomy" id="1089458"/>
    <lineage>
        <taxon>Eukaryota</taxon>
        <taxon>Fungi</taxon>
        <taxon>Dikarya</taxon>
        <taxon>Ascomycota</taxon>
        <taxon>Pezizomycotina</taxon>
        <taxon>Sordariomycetes</taxon>
        <taxon>Hypocreomycetidae</taxon>
        <taxon>Hypocreales</taxon>
        <taxon>Nectriaceae</taxon>
        <taxon>Fusarium</taxon>
        <taxon>Fusarium oxysporum species complex</taxon>
    </lineage>
</organism>
<proteinExistence type="predicted"/>
<keyword evidence="4" id="KW-1185">Reference proteome</keyword>
<feature type="region of interest" description="Disordered" evidence="2">
    <location>
        <begin position="1124"/>
        <end position="1149"/>
    </location>
</feature>
<feature type="repeat" description="ANK" evidence="1">
    <location>
        <begin position="1425"/>
        <end position="1457"/>
    </location>
</feature>
<evidence type="ECO:0000256" key="1">
    <source>
        <dbReference type="PROSITE-ProRule" id="PRU00023"/>
    </source>
</evidence>
<feature type="region of interest" description="Disordered" evidence="2">
    <location>
        <begin position="1774"/>
        <end position="1812"/>
    </location>
</feature>
<feature type="repeat" description="ANK" evidence="1">
    <location>
        <begin position="492"/>
        <end position="524"/>
    </location>
</feature>
<feature type="region of interest" description="Disordered" evidence="2">
    <location>
        <begin position="552"/>
        <end position="596"/>
    </location>
</feature>
<dbReference type="Pfam" id="PF00023">
    <property type="entry name" value="Ank"/>
    <property type="match status" value="1"/>
</dbReference>
<dbReference type="SUPFAM" id="SSF48403">
    <property type="entry name" value="Ankyrin repeat"/>
    <property type="match status" value="2"/>
</dbReference>
<evidence type="ECO:0000313" key="4">
    <source>
        <dbReference type="Proteomes" id="UP000030663"/>
    </source>
</evidence>
<evidence type="ECO:0000256" key="2">
    <source>
        <dbReference type="SAM" id="MobiDB-lite"/>
    </source>
</evidence>
<dbReference type="InterPro" id="IPR002110">
    <property type="entry name" value="Ankyrin_rpt"/>
</dbReference>
<gene>
    <name evidence="3" type="ORF">FOQG_08579</name>
</gene>
<feature type="compositionally biased region" description="Acidic residues" evidence="2">
    <location>
        <begin position="1124"/>
        <end position="1136"/>
    </location>
</feature>
<keyword evidence="1" id="KW-0040">ANK repeat</keyword>
<dbReference type="Gene3D" id="1.25.40.20">
    <property type="entry name" value="Ankyrin repeat-containing domain"/>
    <property type="match status" value="4"/>
</dbReference>
<name>X0C1E5_FUSOX</name>
<feature type="repeat" description="ANK" evidence="1">
    <location>
        <begin position="830"/>
        <end position="862"/>
    </location>
</feature>
<dbReference type="PANTHER" id="PTHR24121">
    <property type="entry name" value="NO MECHANORECEPTOR POTENTIAL C, ISOFORM D-RELATED"/>
    <property type="match status" value="1"/>
</dbReference>
<feature type="compositionally biased region" description="Low complexity" evidence="2">
    <location>
        <begin position="1787"/>
        <end position="1802"/>
    </location>
</feature>
<dbReference type="EMBL" id="KI979323">
    <property type="protein sequence ID" value="EXK88205.1"/>
    <property type="molecule type" value="Genomic_DNA"/>
</dbReference>
<feature type="repeat" description="ANK" evidence="1">
    <location>
        <begin position="651"/>
        <end position="674"/>
    </location>
</feature>
<dbReference type="PROSITE" id="PS50088">
    <property type="entry name" value="ANK_REPEAT"/>
    <property type="match status" value="5"/>
</dbReference>
<evidence type="ECO:0008006" key="5">
    <source>
        <dbReference type="Google" id="ProtNLM"/>
    </source>
</evidence>
<accession>X0C1E5</accession>
<dbReference type="PANTHER" id="PTHR24121:SF23">
    <property type="entry name" value="NO MECHANORECEPTOR POTENTIAL C, ISOFORM H"/>
    <property type="match status" value="1"/>
</dbReference>
<dbReference type="SMART" id="SM00248">
    <property type="entry name" value="ANK"/>
    <property type="match status" value="11"/>
</dbReference>
<feature type="repeat" description="ANK" evidence="1">
    <location>
        <begin position="525"/>
        <end position="557"/>
    </location>
</feature>
<dbReference type="PROSITE" id="PS50297">
    <property type="entry name" value="ANK_REP_REGION"/>
    <property type="match status" value="4"/>
</dbReference>
<protein>
    <recommendedName>
        <fullName evidence="5">Ankyrin repeat protein</fullName>
    </recommendedName>
</protein>
<evidence type="ECO:0000313" key="3">
    <source>
        <dbReference type="EMBL" id="EXK88205.1"/>
    </source>
</evidence>
<sequence>MAGLPKLPAPHSELAKYIFDHKDINIIEIMEPYREYEANLRSIYAQDRQNPILGDPYLNVVPLFTENTKFITTRARNLDAESDEEKSKYIMALPDDKRRAHDSPATVANLEEFQKNFNIFSESSLADLDWSNVVAAGSSVVNCLLPVPKEFNTTKRKLREYYHEKFCPASDVDLFLYGLNHDQAIDKIKQIEQAIKDALLNEVTVVRTKYAITIASQYPVRHIQIVLRVYKSVSEILTGFDIDAAGGAYDGTQVYVTPRALGSFITQINHIDLTRRSPSYENRLSKYSHRNFEVYWPELDRNQIDPTIFERSFRRTLGLARLLVLERLPTTTARDTYLDKRREERGRPRVYRSHQVLHGNIKDYHEDEIADWLSEEDVSNYHTFTVPYGQHFNAKRIEKLCYTRDLLLNAEWNQPDDREVYLHRHPAFFGRVEDVIEDCCGCCPEAVTDQEKEVAEKEAEIYIKGKVSFLIDDPGRQQIGSFNPLTEQDWTDMATPLHLAVMTSTPEVIKCLVERGARLTARLADGKNALHLAASRGDVEIIKILMEKSIENEEAEEERQDKKRRAAKKPSSDNNDGVRNEGAASDPDGESDGEIIDDETTDADAASMTTGSFVKIKQVEAENAEDLVPEESSDEPDFFNVDALAWDLQCSPLHLAIAEGNEDAVRVLCDYGTDSILPVKSLAEHGDSRVILTLVLALTLPNDKAKSMANLLMRLGATSAQADSKGCTAFHRYVESGEVELIDTLLDNDKTGIKAAINHMVCDGSYWNAETIAPINTAVQSGDVALVLKLLTAGAAAHIDFDNWLKSAKVSDMSGRLGNLETNQKMYKETVEQPLITAIRSGRTDVAIKLLEGGADPNSLNTETHRLIFNEYQRNWNKGQSALDLIQKSLKSLRGFTVETNGPVKPRETPGMDEFLSHFTPGSYSHWVVSEQVGSEKRSFASRLKRYEEDIKKNPEPKGVPEKLEAIKELSAGFKALEEELISRGGKTFDELHPDIKTNLRNNASSTSSRIKDEKKAIKPFEFHFSFNNDRDMTEKRRDGYIELMEAAWAGDIEKVKELSLQAWGAEKDQPPLKIAVSDNMGNTPFSVAFLRGHHDLARALLEIVKAQWSPPKKDKVRFRMEAGNEDEEYESDSDGSDNSSENEPRIVSEKVQDKFTIDDIGHVSMEVESHTKPLQIICESVPSWLIEKEKVVYRYQKRSLFVHTFDTNDTTGLKLLLDLAQHYSGQKFEGDDADQEDEGSTCSFTFPQSDFKWAVEHGKTQLLALVIKRTGAGIPLDHLVKKSGVELKRKPRYYQGLTVYGRKRKDWANAGRGMVIKSSGLRTPPLLHAALGGSVESVELFLGDAPHRLYGEFAKSKASKEDSRFKHLKESPGGFDRAISKWLGADNDLVIHCAVLAYPGDNANELLDYLVETCPDFIEKKNSEGDTPLMVACRLGRIDAVKILLAANADQSARNQRGENILHAAIERSPKAYQLRELLDLLDSGLRSHLFLQRKNLNENGTTPVHAWISQVSGMTLGADNRNNYRRYNGSGYAKPYIGQEKELVLMLKLLLEYSKGEELEMLNGAGDTCLHTAIMTGMIAAVRVLVEFKPSLVYRENAVGRTPAELAHDKLTSQKFTMPDKPSIKDRNRVHDTLRKNSEEFIQEAAMDAHSTEQRRSLESLGLSDTYKPQEVPLILASMGVEKNRSSKRLESRSIDLVLWDLCHTTMKQHPGKRRLVSLNEANDVAKRLGEKYSASRYFSVQARVDDEEVDPDEKESGTTIDFAVQEMKSRLSQAWETKRRHGSKNSSSGSDYGRSSSSDESSDIYESMY</sequence>
<reference evidence="3 4" key="1">
    <citation type="submission" date="2011-11" db="EMBL/GenBank/DDBJ databases">
        <title>The Genome Sequence of Fusarium oxysporum PHW815.</title>
        <authorList>
            <consortium name="The Broad Institute Genome Sequencing Platform"/>
            <person name="Ma L.-J."/>
            <person name="Gale L.R."/>
            <person name="Schwartz D.C."/>
            <person name="Zhou S."/>
            <person name="Corby-Kistler H."/>
            <person name="Young S.K."/>
            <person name="Zeng Q."/>
            <person name="Gargeya S."/>
            <person name="Fitzgerald M."/>
            <person name="Haas B."/>
            <person name="Abouelleil A."/>
            <person name="Alvarado L."/>
            <person name="Arachchi H.M."/>
            <person name="Berlin A."/>
            <person name="Brown A."/>
            <person name="Chapman S.B."/>
            <person name="Chen Z."/>
            <person name="Dunbar C."/>
            <person name="Freedman E."/>
            <person name="Gearin G."/>
            <person name="Goldberg J."/>
            <person name="Griggs A."/>
            <person name="Gujja S."/>
            <person name="Heiman D."/>
            <person name="Howarth C."/>
            <person name="Larson L."/>
            <person name="Lui A."/>
            <person name="MacDonald P.J.P."/>
            <person name="Montmayeur A."/>
            <person name="Murphy C."/>
            <person name="Neiman D."/>
            <person name="Pearson M."/>
            <person name="Priest M."/>
            <person name="Roberts A."/>
            <person name="Saif S."/>
            <person name="Shea T."/>
            <person name="Shenoy N."/>
            <person name="Sisk P."/>
            <person name="Stolte C."/>
            <person name="Sykes S."/>
            <person name="Wortman J."/>
            <person name="Nusbaum C."/>
            <person name="Birren B."/>
        </authorList>
    </citation>
    <scope>NUCLEOTIDE SEQUENCE [LARGE SCALE GENOMIC DNA]</scope>
    <source>
        <strain evidence="3 4">54005</strain>
    </source>
</reference>